<evidence type="ECO:0000256" key="1">
    <source>
        <dbReference type="SAM" id="MobiDB-lite"/>
    </source>
</evidence>
<feature type="region of interest" description="Disordered" evidence="1">
    <location>
        <begin position="48"/>
        <end position="69"/>
    </location>
</feature>
<name>A0A8I7BH88_HORVV</name>
<dbReference type="Proteomes" id="UP000011116">
    <property type="component" value="Chromosome 6H"/>
</dbReference>
<sequence>MHLYFGKITNMKVQAVSILPFPFDSGAAALCAKFPFASVMYTFPLSDKHRKRDTNRSDLDTGLVDKSLY</sequence>
<dbReference type="EnsemblPlants" id="HORVU.MOREX.r3.6HG0604850.1">
    <property type="protein sequence ID" value="HORVU.MOREX.r3.6HG0604850.1.CDS1"/>
    <property type="gene ID" value="HORVU.MOREX.r3.6HG0604850"/>
</dbReference>
<keyword evidence="3" id="KW-1185">Reference proteome</keyword>
<accession>A0A8I7BH88</accession>
<reference evidence="2" key="3">
    <citation type="submission" date="2022-01" db="UniProtKB">
        <authorList>
            <consortium name="EnsemblPlants"/>
        </authorList>
    </citation>
    <scope>IDENTIFICATION</scope>
    <source>
        <strain evidence="2">subsp. vulgare</strain>
    </source>
</reference>
<dbReference type="Gramene" id="HORVU.MOREX.r2.6HG0501450.1">
    <property type="protein sequence ID" value="HORVU.MOREX.r2.6HG0501450.1.CDS.1"/>
    <property type="gene ID" value="HORVU.MOREX.r2.6HG0501450"/>
</dbReference>
<evidence type="ECO:0000313" key="2">
    <source>
        <dbReference type="EnsemblPlants" id="HORVU.MOREX.r3.6HG0604850.1.CDS1"/>
    </source>
</evidence>
<reference evidence="3" key="1">
    <citation type="journal article" date="2012" name="Nature">
        <title>A physical, genetic and functional sequence assembly of the barley genome.</title>
        <authorList>
            <consortium name="The International Barley Genome Sequencing Consortium"/>
            <person name="Mayer K.F."/>
            <person name="Waugh R."/>
            <person name="Brown J.W."/>
            <person name="Schulman A."/>
            <person name="Langridge P."/>
            <person name="Platzer M."/>
            <person name="Fincher G.B."/>
            <person name="Muehlbauer G.J."/>
            <person name="Sato K."/>
            <person name="Close T.J."/>
            <person name="Wise R.P."/>
            <person name="Stein N."/>
        </authorList>
    </citation>
    <scope>NUCLEOTIDE SEQUENCE [LARGE SCALE GENOMIC DNA]</scope>
    <source>
        <strain evidence="3">cv. Morex</strain>
    </source>
</reference>
<organism evidence="2 3">
    <name type="scientific">Hordeum vulgare subsp. vulgare</name>
    <name type="common">Domesticated barley</name>
    <dbReference type="NCBI Taxonomy" id="112509"/>
    <lineage>
        <taxon>Eukaryota</taxon>
        <taxon>Viridiplantae</taxon>
        <taxon>Streptophyta</taxon>
        <taxon>Embryophyta</taxon>
        <taxon>Tracheophyta</taxon>
        <taxon>Spermatophyta</taxon>
        <taxon>Magnoliopsida</taxon>
        <taxon>Liliopsida</taxon>
        <taxon>Poales</taxon>
        <taxon>Poaceae</taxon>
        <taxon>BOP clade</taxon>
        <taxon>Pooideae</taxon>
        <taxon>Triticodae</taxon>
        <taxon>Triticeae</taxon>
        <taxon>Hordeinae</taxon>
        <taxon>Hordeum</taxon>
    </lineage>
</organism>
<dbReference type="Gramene" id="HORVU.MOREX.r3.6HG0604850.1">
    <property type="protein sequence ID" value="HORVU.MOREX.r3.6HG0604850.1.CDS1"/>
    <property type="gene ID" value="HORVU.MOREX.r3.6HG0604850"/>
</dbReference>
<proteinExistence type="predicted"/>
<evidence type="ECO:0000313" key="3">
    <source>
        <dbReference type="Proteomes" id="UP000011116"/>
    </source>
</evidence>
<reference evidence="2" key="2">
    <citation type="submission" date="2020-10" db="EMBL/GenBank/DDBJ databases">
        <authorList>
            <person name="Scholz U."/>
            <person name="Mascher M."/>
            <person name="Fiebig A."/>
        </authorList>
    </citation>
    <scope>NUCLEOTIDE SEQUENCE [LARGE SCALE GENOMIC DNA]</scope>
    <source>
        <strain evidence="2">cv. Morex</strain>
    </source>
</reference>
<dbReference type="AlphaFoldDB" id="A0A8I7BH88"/>
<protein>
    <submittedName>
        <fullName evidence="2">Uncharacterized protein</fullName>
    </submittedName>
</protein>